<keyword evidence="8" id="KW-0808">Transferase</keyword>
<dbReference type="InterPro" id="IPR000160">
    <property type="entry name" value="GGDEF_dom"/>
</dbReference>
<organism evidence="8 9">
    <name type="scientific">Aliikangiella maris</name>
    <dbReference type="NCBI Taxonomy" id="3162458"/>
    <lineage>
        <taxon>Bacteria</taxon>
        <taxon>Pseudomonadati</taxon>
        <taxon>Pseudomonadota</taxon>
        <taxon>Gammaproteobacteria</taxon>
        <taxon>Oceanospirillales</taxon>
        <taxon>Pleioneaceae</taxon>
        <taxon>Aliikangiella</taxon>
    </lineage>
</organism>
<keyword evidence="4" id="KW-0175">Coiled coil</keyword>
<dbReference type="NCBIfam" id="TIGR00254">
    <property type="entry name" value="GGDEF"/>
    <property type="match status" value="1"/>
</dbReference>
<dbReference type="InterPro" id="IPR050469">
    <property type="entry name" value="Diguanylate_Cyclase"/>
</dbReference>
<keyword evidence="6" id="KW-0732">Signal</keyword>
<dbReference type="RefSeq" id="WP_353896878.1">
    <property type="nucleotide sequence ID" value="NZ_JBEVCJ010000019.1"/>
</dbReference>
<sequence>MLLNKGLYILLILLINLSSISVSAAAEEVTEFIDSLDINPIKANKAIEEFLASRTFSEEELLQLLYVQGMIQLDMGQLSNLEAIAIDGLARAKRLEHFKLINLFRGSLAIVYSQNARWPEAKNLFAESVRLLKNSEEREILGIALMQFGLASYYNGELKEALRQLLEAYNIFSEKKNRHIPTILQNIGLIYDATGNQIKAIEYFKKGLNYVETNKVQEAFLLYNLGYVFVKINQLEEGENYLNSVLQIAKEYEAFEVKSYALGQLSELEIKRENYAVARGYVEEAYQLSVKIGNKRLEDMSLFQMLSIYIKQKDFLSAKEVFKKLEWVFKQGDDFSQFNLLKLKAEMHIELEEFEKAARVSKKVFLMFNKIVNNGHSENQEVVAIQNEFESQIEEQKHRILEQKNQLQELKISKQKQKNFIYILGMSVLVIIILLLILFVFREVKVRQKIAKMAMTDELTKVSNRRNITQKAQEEFLRFKRFHSSCLFCIMDLDFFKNVNDKFGHDTGDYVLIKFAKAVTSVIREVDHFGRIGGEEWLLILPQTTLEEVSLIYNRIVEQCLKIDVPEKCPPVTFSMGVSILQDYDEIAEESVKRADEALYEAKRKGRNCYVVLP</sequence>
<dbReference type="Pfam" id="PF13181">
    <property type="entry name" value="TPR_8"/>
    <property type="match status" value="2"/>
</dbReference>
<evidence type="ECO:0000313" key="9">
    <source>
        <dbReference type="Proteomes" id="UP001548189"/>
    </source>
</evidence>
<dbReference type="Pfam" id="PF00990">
    <property type="entry name" value="GGDEF"/>
    <property type="match status" value="1"/>
</dbReference>
<dbReference type="Gene3D" id="1.25.40.10">
    <property type="entry name" value="Tetratricopeptide repeat domain"/>
    <property type="match status" value="2"/>
</dbReference>
<dbReference type="InterPro" id="IPR011990">
    <property type="entry name" value="TPR-like_helical_dom_sf"/>
</dbReference>
<dbReference type="InterPro" id="IPR043128">
    <property type="entry name" value="Rev_trsase/Diguanyl_cyclase"/>
</dbReference>
<dbReference type="Gene3D" id="3.30.70.270">
    <property type="match status" value="1"/>
</dbReference>
<reference evidence="8 9" key="1">
    <citation type="submission" date="2024-06" db="EMBL/GenBank/DDBJ databases">
        <authorList>
            <person name="Li F."/>
        </authorList>
    </citation>
    <scope>NUCLEOTIDE SEQUENCE [LARGE SCALE GENOMIC DNA]</scope>
    <source>
        <strain evidence="8 9">GXAS 311</strain>
    </source>
</reference>
<dbReference type="PANTHER" id="PTHR45138">
    <property type="entry name" value="REGULATORY COMPONENTS OF SENSORY TRANSDUCTION SYSTEM"/>
    <property type="match status" value="1"/>
</dbReference>
<feature type="repeat" description="TPR" evidence="3">
    <location>
        <begin position="181"/>
        <end position="214"/>
    </location>
</feature>
<dbReference type="SMART" id="SM00267">
    <property type="entry name" value="GGDEF"/>
    <property type="match status" value="1"/>
</dbReference>
<accession>A0ABV2BWJ3</accession>
<evidence type="ECO:0000256" key="4">
    <source>
        <dbReference type="SAM" id="Coils"/>
    </source>
</evidence>
<dbReference type="PANTHER" id="PTHR45138:SF9">
    <property type="entry name" value="DIGUANYLATE CYCLASE DGCM-RELATED"/>
    <property type="match status" value="1"/>
</dbReference>
<feature type="chain" id="PRO_5046828881" description="diguanylate cyclase" evidence="6">
    <location>
        <begin position="25"/>
        <end position="614"/>
    </location>
</feature>
<feature type="transmembrane region" description="Helical" evidence="5">
    <location>
        <begin position="420"/>
        <end position="441"/>
    </location>
</feature>
<evidence type="ECO:0000256" key="5">
    <source>
        <dbReference type="SAM" id="Phobius"/>
    </source>
</evidence>
<dbReference type="PROSITE" id="PS50005">
    <property type="entry name" value="TPR"/>
    <property type="match status" value="1"/>
</dbReference>
<keyword evidence="5" id="KW-0472">Membrane</keyword>
<keyword evidence="3" id="KW-0802">TPR repeat</keyword>
<keyword evidence="5" id="KW-1133">Transmembrane helix</keyword>
<protein>
    <recommendedName>
        <fullName evidence="1">diguanylate cyclase</fullName>
        <ecNumber evidence="1">2.7.7.65</ecNumber>
    </recommendedName>
</protein>
<evidence type="ECO:0000256" key="6">
    <source>
        <dbReference type="SAM" id="SignalP"/>
    </source>
</evidence>
<feature type="signal peptide" evidence="6">
    <location>
        <begin position="1"/>
        <end position="24"/>
    </location>
</feature>
<dbReference type="GO" id="GO:0052621">
    <property type="term" value="F:diguanylate cyclase activity"/>
    <property type="evidence" value="ECO:0007669"/>
    <property type="project" value="UniProtKB-EC"/>
</dbReference>
<dbReference type="PROSITE" id="PS50887">
    <property type="entry name" value="GGDEF"/>
    <property type="match status" value="1"/>
</dbReference>
<keyword evidence="9" id="KW-1185">Reference proteome</keyword>
<dbReference type="EMBL" id="JBEVCJ010000019">
    <property type="protein sequence ID" value="MET1256291.1"/>
    <property type="molecule type" value="Genomic_DNA"/>
</dbReference>
<proteinExistence type="predicted"/>
<name>A0ABV2BWJ3_9GAMM</name>
<dbReference type="SUPFAM" id="SSF55073">
    <property type="entry name" value="Nucleotide cyclase"/>
    <property type="match status" value="1"/>
</dbReference>
<dbReference type="SUPFAM" id="SSF48452">
    <property type="entry name" value="TPR-like"/>
    <property type="match status" value="2"/>
</dbReference>
<dbReference type="SMART" id="SM00028">
    <property type="entry name" value="TPR"/>
    <property type="match status" value="4"/>
</dbReference>
<evidence type="ECO:0000259" key="7">
    <source>
        <dbReference type="PROSITE" id="PS50887"/>
    </source>
</evidence>
<feature type="domain" description="GGDEF" evidence="7">
    <location>
        <begin position="484"/>
        <end position="614"/>
    </location>
</feature>
<comment type="catalytic activity">
    <reaction evidence="2">
        <text>2 GTP = 3',3'-c-di-GMP + 2 diphosphate</text>
        <dbReference type="Rhea" id="RHEA:24898"/>
        <dbReference type="ChEBI" id="CHEBI:33019"/>
        <dbReference type="ChEBI" id="CHEBI:37565"/>
        <dbReference type="ChEBI" id="CHEBI:58805"/>
        <dbReference type="EC" id="2.7.7.65"/>
    </reaction>
</comment>
<evidence type="ECO:0000256" key="2">
    <source>
        <dbReference type="ARBA" id="ARBA00034247"/>
    </source>
</evidence>
<dbReference type="CDD" id="cd01949">
    <property type="entry name" value="GGDEF"/>
    <property type="match status" value="1"/>
</dbReference>
<gene>
    <name evidence="8" type="ORF">ABVT43_14210</name>
</gene>
<keyword evidence="8" id="KW-0548">Nucleotidyltransferase</keyword>
<comment type="caution">
    <text evidence="8">The sequence shown here is derived from an EMBL/GenBank/DDBJ whole genome shotgun (WGS) entry which is preliminary data.</text>
</comment>
<evidence type="ECO:0000256" key="1">
    <source>
        <dbReference type="ARBA" id="ARBA00012528"/>
    </source>
</evidence>
<keyword evidence="5" id="KW-0812">Transmembrane</keyword>
<evidence type="ECO:0000256" key="3">
    <source>
        <dbReference type="PROSITE-ProRule" id="PRU00339"/>
    </source>
</evidence>
<dbReference type="Proteomes" id="UP001548189">
    <property type="component" value="Unassembled WGS sequence"/>
</dbReference>
<evidence type="ECO:0000313" key="8">
    <source>
        <dbReference type="EMBL" id="MET1256291.1"/>
    </source>
</evidence>
<dbReference type="InterPro" id="IPR019734">
    <property type="entry name" value="TPR_rpt"/>
</dbReference>
<dbReference type="EC" id="2.7.7.65" evidence="1"/>
<feature type="coiled-coil region" evidence="4">
    <location>
        <begin position="386"/>
        <end position="413"/>
    </location>
</feature>
<dbReference type="InterPro" id="IPR029787">
    <property type="entry name" value="Nucleotide_cyclase"/>
</dbReference>